<accession>A0A8F5ML61</accession>
<organism evidence="1">
    <name type="scientific">Microvirus mar46</name>
    <dbReference type="NCBI Taxonomy" id="2851181"/>
    <lineage>
        <taxon>Viruses</taxon>
        <taxon>Monodnaviria</taxon>
        <taxon>Sangervirae</taxon>
        <taxon>Phixviricota</taxon>
        <taxon>Malgrandaviricetes</taxon>
        <taxon>Petitvirales</taxon>
        <taxon>Microviridae</taxon>
    </lineage>
</organism>
<sequence length="114" mass="12856">MSMILFRSKVKFSAREIDLVFAGLRSALGRHYIETATEAELQGRAKRACIALQSCIGCSSFVVAIENRMKTCSREPPPGRQNLLHERDRRSHQIQTQVCAARLLFGRHCAPRLS</sequence>
<dbReference type="EMBL" id="MZ089792">
    <property type="protein sequence ID" value="QXN75229.1"/>
    <property type="molecule type" value="Genomic_DNA"/>
</dbReference>
<reference evidence="1" key="1">
    <citation type="submission" date="2021-04" db="EMBL/GenBank/DDBJ databases">
        <title>Genomes of microviruses identified in yellow-bellied marmot fecal samples.</title>
        <authorList>
            <person name="Varsani A."/>
            <person name="Kraberger S."/>
            <person name="Chatterjee A."/>
            <person name="Richet C."/>
            <person name="Fontenele R.S."/>
            <person name="Schmidlin K."/>
            <person name="Blumstein D.T."/>
        </authorList>
    </citation>
    <scope>NUCLEOTIDE SEQUENCE</scope>
    <source>
        <strain evidence="1">Mar46</strain>
    </source>
</reference>
<protein>
    <submittedName>
        <fullName evidence="1">Uncharacterized protein</fullName>
    </submittedName>
</protein>
<name>A0A8F5ML61_9VIRU</name>
<evidence type="ECO:0000313" key="1">
    <source>
        <dbReference type="EMBL" id="QXN75229.1"/>
    </source>
</evidence>
<proteinExistence type="predicted"/>